<accession>A0A3S2TNZ3</accession>
<protein>
    <recommendedName>
        <fullName evidence="3">Response regulatory domain-containing protein</fullName>
    </recommendedName>
</protein>
<feature type="compositionally biased region" description="Low complexity" evidence="2">
    <location>
        <begin position="130"/>
        <end position="166"/>
    </location>
</feature>
<evidence type="ECO:0000313" key="5">
    <source>
        <dbReference type="Proteomes" id="UP000288178"/>
    </source>
</evidence>
<dbReference type="SUPFAM" id="SSF52172">
    <property type="entry name" value="CheY-like"/>
    <property type="match status" value="1"/>
</dbReference>
<evidence type="ECO:0000256" key="1">
    <source>
        <dbReference type="PROSITE-ProRule" id="PRU00169"/>
    </source>
</evidence>
<dbReference type="Proteomes" id="UP000288178">
    <property type="component" value="Unassembled WGS sequence"/>
</dbReference>
<feature type="region of interest" description="Disordered" evidence="2">
    <location>
        <begin position="317"/>
        <end position="341"/>
    </location>
</feature>
<dbReference type="InterPro" id="IPR011006">
    <property type="entry name" value="CheY-like_superfamily"/>
</dbReference>
<evidence type="ECO:0000256" key="2">
    <source>
        <dbReference type="SAM" id="MobiDB-lite"/>
    </source>
</evidence>
<dbReference type="InterPro" id="IPR001789">
    <property type="entry name" value="Sig_transdc_resp-reg_receiver"/>
</dbReference>
<evidence type="ECO:0000259" key="3">
    <source>
        <dbReference type="PROSITE" id="PS50110"/>
    </source>
</evidence>
<dbReference type="InterPro" id="IPR025874">
    <property type="entry name" value="DZR"/>
</dbReference>
<dbReference type="Gene3D" id="3.40.50.2300">
    <property type="match status" value="1"/>
</dbReference>
<dbReference type="GO" id="GO:0000160">
    <property type="term" value="P:phosphorelay signal transduction system"/>
    <property type="evidence" value="ECO:0007669"/>
    <property type="project" value="InterPro"/>
</dbReference>
<reference evidence="4 5" key="1">
    <citation type="submission" date="2019-01" db="EMBL/GenBank/DDBJ databases">
        <authorList>
            <person name="Chen W.-M."/>
        </authorList>
    </citation>
    <scope>NUCLEOTIDE SEQUENCE [LARGE SCALE GENOMIC DNA]</scope>
    <source>
        <strain evidence="4 5">ICH-3</strain>
    </source>
</reference>
<feature type="region of interest" description="Disordered" evidence="2">
    <location>
        <begin position="100"/>
        <end position="193"/>
    </location>
</feature>
<comment type="caution">
    <text evidence="4">The sequence shown here is derived from an EMBL/GenBank/DDBJ whole genome shotgun (WGS) entry which is preliminary data.</text>
</comment>
<dbReference type="RefSeq" id="WP_128194876.1">
    <property type="nucleotide sequence ID" value="NZ_SACT01000001.1"/>
</dbReference>
<name>A0A3S2TNZ3_9BURK</name>
<sequence>MNRLSLSQCPACAQVNPPRALACSACGTPLITRCPACDTINVRSRVRCHHCAALLDPTTSPQSVPAEPPAPVEADVVPLLDAVDDTVPEDWVLALRAVPEPPRSPGAASPMSPLPTLQLPDDWLADPDAPDVARLAPPAPHPSAAAATTAALPAAPAPTTAPHTSTEGLAERKARRRAAVRDAQRRNPAQRTSALATRDVLVLEADPRARADLCQTLLRFGFVPHVAVSAAEAAGLSRRQAHAVAFLGLGSSGEAADTEALCRSLHDLPRGRPLALIAMADRQRHTDRIRMQLAGADQVLFRPVGRGDIARALDDCGLQLPEDPRGHGAAPEPKAGRPGAR</sequence>
<gene>
    <name evidence="4" type="ORF">ENE75_01380</name>
</gene>
<evidence type="ECO:0000313" key="4">
    <source>
        <dbReference type="EMBL" id="RVT53581.1"/>
    </source>
</evidence>
<dbReference type="Pfam" id="PF12773">
    <property type="entry name" value="DZR"/>
    <property type="match status" value="1"/>
</dbReference>
<comment type="caution">
    <text evidence="1">Lacks conserved residue(s) required for the propagation of feature annotation.</text>
</comment>
<keyword evidence="5" id="KW-1185">Reference proteome</keyword>
<feature type="domain" description="Response regulatory" evidence="3">
    <location>
        <begin position="199"/>
        <end position="317"/>
    </location>
</feature>
<dbReference type="AlphaFoldDB" id="A0A3S2TNZ3"/>
<dbReference type="EMBL" id="SACT01000001">
    <property type="protein sequence ID" value="RVT53581.1"/>
    <property type="molecule type" value="Genomic_DNA"/>
</dbReference>
<dbReference type="PROSITE" id="PS50110">
    <property type="entry name" value="RESPONSE_REGULATORY"/>
    <property type="match status" value="1"/>
</dbReference>
<organism evidence="4 5">
    <name type="scientific">Rubrivivax albus</name>
    <dbReference type="NCBI Taxonomy" id="2499835"/>
    <lineage>
        <taxon>Bacteria</taxon>
        <taxon>Pseudomonadati</taxon>
        <taxon>Pseudomonadota</taxon>
        <taxon>Betaproteobacteria</taxon>
        <taxon>Burkholderiales</taxon>
        <taxon>Sphaerotilaceae</taxon>
        <taxon>Rubrivivax</taxon>
    </lineage>
</organism>
<dbReference type="OrthoDB" id="5514845at2"/>
<proteinExistence type="predicted"/>